<dbReference type="EMBL" id="QOCW01000007">
    <property type="protein sequence ID" value="RBW69988.1"/>
    <property type="molecule type" value="Genomic_DNA"/>
</dbReference>
<feature type="region of interest" description="Disordered" evidence="1">
    <location>
        <begin position="143"/>
        <end position="198"/>
    </location>
</feature>
<sequence length="198" mass="22444">MSKESMLTNLEMSKGKVIKVDRGGPESRTGLLLDVSSDHFTILTEQDGVVYYRVQHCKSITENVKNTLKINAEVTDELELIEGGNFIELVRNMKYRWVRINRGGPEKVEGVVESVTEDFLVLVSNNEVIRLSMYHIRNISLGVPENKNEDNQNKNENQAKDNKSEAKQSNQSTQSSKSKNKNVETERTLTLEGETVKK</sequence>
<evidence type="ECO:0008006" key="4">
    <source>
        <dbReference type="Google" id="ProtNLM"/>
    </source>
</evidence>
<protein>
    <recommendedName>
        <fullName evidence="4">Spore coat protein</fullName>
    </recommendedName>
</protein>
<organism evidence="2 3">
    <name type="scientific">Bacillus taeanensis</name>
    <dbReference type="NCBI Taxonomy" id="273032"/>
    <lineage>
        <taxon>Bacteria</taxon>
        <taxon>Bacillati</taxon>
        <taxon>Bacillota</taxon>
        <taxon>Bacilli</taxon>
        <taxon>Bacillales</taxon>
        <taxon>Bacillaceae</taxon>
        <taxon>Bacillus</taxon>
    </lineage>
</organism>
<proteinExistence type="predicted"/>
<feature type="compositionally biased region" description="Basic and acidic residues" evidence="1">
    <location>
        <begin position="146"/>
        <end position="166"/>
    </location>
</feature>
<evidence type="ECO:0000313" key="2">
    <source>
        <dbReference type="EMBL" id="RBW69988.1"/>
    </source>
</evidence>
<evidence type="ECO:0000313" key="3">
    <source>
        <dbReference type="Proteomes" id="UP000253314"/>
    </source>
</evidence>
<evidence type="ECO:0000256" key="1">
    <source>
        <dbReference type="SAM" id="MobiDB-lite"/>
    </source>
</evidence>
<feature type="compositionally biased region" description="Low complexity" evidence="1">
    <location>
        <begin position="167"/>
        <end position="177"/>
    </location>
</feature>
<dbReference type="AlphaFoldDB" id="A0A366XWQ9"/>
<accession>A0A366XWQ9</accession>
<keyword evidence="3" id="KW-1185">Reference proteome</keyword>
<gene>
    <name evidence="2" type="ORF">DS031_09050</name>
</gene>
<reference evidence="2 3" key="1">
    <citation type="submission" date="2018-07" db="EMBL/GenBank/DDBJ databases">
        <title>Lottiidibacillus patelloidae gen. nov., sp. nov., isolated from the intestinal tract of a marine limpet and the reclassification of B. taeanensis BH030017T, B. algicola KMM 3737T and B. hwajinpoensis SW-72T as genus Lottiidibacillus.</title>
        <authorList>
            <person name="Liu R."/>
            <person name="Huang Z."/>
        </authorList>
    </citation>
    <scope>NUCLEOTIDE SEQUENCE [LARGE SCALE GENOMIC DNA]</scope>
    <source>
        <strain evidence="2 3">BH030017</strain>
    </source>
</reference>
<dbReference type="RefSeq" id="WP_113805744.1">
    <property type="nucleotide sequence ID" value="NZ_QOCW01000007.1"/>
</dbReference>
<feature type="compositionally biased region" description="Basic and acidic residues" evidence="1">
    <location>
        <begin position="181"/>
        <end position="198"/>
    </location>
</feature>
<comment type="caution">
    <text evidence="2">The sequence shown here is derived from an EMBL/GenBank/DDBJ whole genome shotgun (WGS) entry which is preliminary data.</text>
</comment>
<dbReference type="Proteomes" id="UP000253314">
    <property type="component" value="Unassembled WGS sequence"/>
</dbReference>
<dbReference type="OrthoDB" id="2452727at2"/>
<name>A0A366XWQ9_9BACI</name>